<dbReference type="PANTHER" id="PTHR11014:SF63">
    <property type="entry name" value="METALLOPEPTIDASE, PUTATIVE (AFU_ORTHOLOGUE AFUA_6G09600)-RELATED"/>
    <property type="match status" value="1"/>
</dbReference>
<dbReference type="Pfam" id="PF01546">
    <property type="entry name" value="Peptidase_M20"/>
    <property type="match status" value="1"/>
</dbReference>
<dbReference type="InterPro" id="IPR011650">
    <property type="entry name" value="Peptidase_M20_dimer"/>
</dbReference>
<keyword evidence="3" id="KW-1185">Reference proteome</keyword>
<dbReference type="Proteomes" id="UP001501204">
    <property type="component" value="Unassembled WGS sequence"/>
</dbReference>
<dbReference type="SUPFAM" id="SSF53187">
    <property type="entry name" value="Zn-dependent exopeptidases"/>
    <property type="match status" value="1"/>
</dbReference>
<name>A0ABP4WGS3_9MICC</name>
<evidence type="ECO:0000259" key="1">
    <source>
        <dbReference type="Pfam" id="PF07687"/>
    </source>
</evidence>
<dbReference type="PANTHER" id="PTHR11014">
    <property type="entry name" value="PEPTIDASE M20 FAMILY MEMBER"/>
    <property type="match status" value="1"/>
</dbReference>
<evidence type="ECO:0000313" key="3">
    <source>
        <dbReference type="Proteomes" id="UP001501204"/>
    </source>
</evidence>
<evidence type="ECO:0000313" key="2">
    <source>
        <dbReference type="EMBL" id="GAA1754459.1"/>
    </source>
</evidence>
<reference evidence="3" key="1">
    <citation type="journal article" date="2019" name="Int. J. Syst. Evol. Microbiol.">
        <title>The Global Catalogue of Microorganisms (GCM) 10K type strain sequencing project: providing services to taxonomists for standard genome sequencing and annotation.</title>
        <authorList>
            <consortium name="The Broad Institute Genomics Platform"/>
            <consortium name="The Broad Institute Genome Sequencing Center for Infectious Disease"/>
            <person name="Wu L."/>
            <person name="Ma J."/>
        </authorList>
    </citation>
    <scope>NUCLEOTIDE SEQUENCE [LARGE SCALE GENOMIC DNA]</scope>
    <source>
        <strain evidence="3">JCM 14735</strain>
    </source>
</reference>
<dbReference type="EMBL" id="BAAAOA010000014">
    <property type="protein sequence ID" value="GAA1754459.1"/>
    <property type="molecule type" value="Genomic_DNA"/>
</dbReference>
<feature type="domain" description="Peptidase M20 dimerisation" evidence="1">
    <location>
        <begin position="196"/>
        <end position="292"/>
    </location>
</feature>
<accession>A0ABP4WGS3</accession>
<dbReference type="PIRSF" id="PIRSF005962">
    <property type="entry name" value="Pept_M20D_amidohydro"/>
    <property type="match status" value="1"/>
</dbReference>
<dbReference type="Pfam" id="PF07687">
    <property type="entry name" value="M20_dimer"/>
    <property type="match status" value="1"/>
</dbReference>
<dbReference type="InterPro" id="IPR036264">
    <property type="entry name" value="Bact_exopeptidase_dim_dom"/>
</dbReference>
<gene>
    <name evidence="2" type="ORF">GCM10009767_12020</name>
</gene>
<sequence length="408" mass="43139">MSTTTDLQLTEDLRQRMHELYRHLHAHPELSMQEHATAALLEQRLTALGIENFRCGGTGVVGVLRNGDGPTVAFRADTDGLPLAEDTGVDYASTATGRLEDGTEVPVMHGCGHDTHMAVLLTAAELLAGAREAWAGTVVLVFQPGEETAAGARAMLEDGLWEKAPLPEVVLGQHVMPSRAGTVSWSAGDAMAMADSWRVTVHGKGAHASQPQDATDPIVLGAHMITRIQTVVSREIDARRAAVVTVATFHGGLKENIIPASAEFTLNVRTFDPAVRDHVLGALRRIIAAEAAASGAPEPGIEEISTFPRNYNDPQATAALVERFRGVLGEDNVVEIEPVMGSEDFGALGAAIGVPSVFWMFGGHDAATLEGEGPVPVNHSPFFAPAIEPTLCTGVRAALTAILSRVGR</sequence>
<proteinExistence type="predicted"/>
<dbReference type="InterPro" id="IPR017439">
    <property type="entry name" value="Amidohydrolase"/>
</dbReference>
<comment type="caution">
    <text evidence="2">The sequence shown here is derived from an EMBL/GenBank/DDBJ whole genome shotgun (WGS) entry which is preliminary data.</text>
</comment>
<dbReference type="NCBIfam" id="TIGR01891">
    <property type="entry name" value="amidohydrolases"/>
    <property type="match status" value="1"/>
</dbReference>
<dbReference type="SUPFAM" id="SSF55031">
    <property type="entry name" value="Bacterial exopeptidase dimerisation domain"/>
    <property type="match status" value="1"/>
</dbReference>
<dbReference type="Gene3D" id="3.30.70.360">
    <property type="match status" value="1"/>
</dbReference>
<dbReference type="InterPro" id="IPR002933">
    <property type="entry name" value="Peptidase_M20"/>
</dbReference>
<dbReference type="RefSeq" id="WP_344120697.1">
    <property type="nucleotide sequence ID" value="NZ_BAAAOA010000014.1"/>
</dbReference>
<dbReference type="Gene3D" id="3.40.630.10">
    <property type="entry name" value="Zn peptidases"/>
    <property type="match status" value="1"/>
</dbReference>
<protein>
    <submittedName>
        <fullName evidence="2">Amidohydrolase</fullName>
    </submittedName>
</protein>
<organism evidence="2 3">
    <name type="scientific">Kocuria aegyptia</name>
    <dbReference type="NCBI Taxonomy" id="330943"/>
    <lineage>
        <taxon>Bacteria</taxon>
        <taxon>Bacillati</taxon>
        <taxon>Actinomycetota</taxon>
        <taxon>Actinomycetes</taxon>
        <taxon>Micrococcales</taxon>
        <taxon>Micrococcaceae</taxon>
        <taxon>Kocuria</taxon>
    </lineage>
</organism>